<dbReference type="SUPFAM" id="SSF53335">
    <property type="entry name" value="S-adenosyl-L-methionine-dependent methyltransferases"/>
    <property type="match status" value="1"/>
</dbReference>
<keyword evidence="2" id="KW-0328">Glycosyltransferase</keyword>
<evidence type="ECO:0000313" key="6">
    <source>
        <dbReference type="EMBL" id="NDP48808.1"/>
    </source>
</evidence>
<organism evidence="6 7">
    <name type="scientific">Sulfuriferula multivorans</name>
    <dbReference type="NCBI Taxonomy" id="1559896"/>
    <lineage>
        <taxon>Bacteria</taxon>
        <taxon>Pseudomonadati</taxon>
        <taxon>Pseudomonadota</taxon>
        <taxon>Betaproteobacteria</taxon>
        <taxon>Nitrosomonadales</taxon>
        <taxon>Sulfuricellaceae</taxon>
        <taxon>Sulfuriferula</taxon>
    </lineage>
</organism>
<dbReference type="GO" id="GO:0016020">
    <property type="term" value="C:membrane"/>
    <property type="evidence" value="ECO:0007669"/>
    <property type="project" value="GOC"/>
</dbReference>
<dbReference type="SUPFAM" id="SSF53448">
    <property type="entry name" value="Nucleotide-diphospho-sugar transferases"/>
    <property type="match status" value="1"/>
</dbReference>
<reference evidence="6 7" key="1">
    <citation type="submission" date="2019-09" db="EMBL/GenBank/DDBJ databases">
        <title>H2 Metabolism Revealed by Metagenomic Analysis in Subglacial Sediment of East Antarctica.</title>
        <authorList>
            <person name="Yang Z."/>
            <person name="Zhang Y."/>
            <person name="Lv Y."/>
            <person name="Yan W."/>
            <person name="Xiao X."/>
            <person name="Sun B."/>
            <person name="Ma H."/>
        </authorList>
    </citation>
    <scope>NUCLEOTIDE SEQUENCE [LARGE SCALE GENOMIC DNA]</scope>
    <source>
        <strain evidence="6">Bin2_2</strain>
    </source>
</reference>
<dbReference type="GO" id="GO:0008757">
    <property type="term" value="F:S-adenosylmethionine-dependent methyltransferase activity"/>
    <property type="evidence" value="ECO:0007669"/>
    <property type="project" value="InterPro"/>
</dbReference>
<dbReference type="Proteomes" id="UP000483432">
    <property type="component" value="Unassembled WGS sequence"/>
</dbReference>
<dbReference type="InterPro" id="IPR013216">
    <property type="entry name" value="Methyltransf_11"/>
</dbReference>
<dbReference type="EMBL" id="JAAFGW010000163">
    <property type="protein sequence ID" value="NDP48808.1"/>
    <property type="molecule type" value="Genomic_DNA"/>
</dbReference>
<feature type="domain" description="Glycosyltransferase 2-like" evidence="4">
    <location>
        <begin position="8"/>
        <end position="127"/>
    </location>
</feature>
<keyword evidence="3 6" id="KW-0808">Transferase</keyword>
<dbReference type="Gene3D" id="3.90.550.10">
    <property type="entry name" value="Spore Coat Polysaccharide Biosynthesis Protein SpsA, Chain A"/>
    <property type="match status" value="1"/>
</dbReference>
<dbReference type="Pfam" id="PF00535">
    <property type="entry name" value="Glycos_transf_2"/>
    <property type="match status" value="1"/>
</dbReference>
<dbReference type="InterPro" id="IPR001173">
    <property type="entry name" value="Glyco_trans_2-like"/>
</dbReference>
<dbReference type="Pfam" id="PF08241">
    <property type="entry name" value="Methyltransf_11"/>
    <property type="match status" value="1"/>
</dbReference>
<dbReference type="InterPro" id="IPR029063">
    <property type="entry name" value="SAM-dependent_MTases_sf"/>
</dbReference>
<dbReference type="Gene3D" id="3.40.50.150">
    <property type="entry name" value="Vaccinia Virus protein VP39"/>
    <property type="match status" value="1"/>
</dbReference>
<evidence type="ECO:0000256" key="2">
    <source>
        <dbReference type="ARBA" id="ARBA00022676"/>
    </source>
</evidence>
<evidence type="ECO:0000313" key="7">
    <source>
        <dbReference type="Proteomes" id="UP000483432"/>
    </source>
</evidence>
<dbReference type="InterPro" id="IPR029044">
    <property type="entry name" value="Nucleotide-diphossugar_trans"/>
</dbReference>
<comment type="caution">
    <text evidence="6">The sequence shown here is derived from an EMBL/GenBank/DDBJ whole genome shotgun (WGS) entry which is preliminary data.</text>
</comment>
<dbReference type="GO" id="GO:0009247">
    <property type="term" value="P:glycolipid biosynthetic process"/>
    <property type="evidence" value="ECO:0007669"/>
    <property type="project" value="TreeGrafter"/>
</dbReference>
<proteinExistence type="inferred from homology"/>
<accession>A0A7C9TD08</accession>
<name>A0A7C9TD08_9PROT</name>
<sequence>NVEAILGQLLALGLQADILFVDDSSPDGTGELLDQLASAHPNVTVQHRPGKMGIGSAHMHGIAWAYEQGYTQLVTMDCDFTHSPEYIHQFIKLGETADIVVGSRYLQEGSLSTWNAKRRTLTHLGHWATNFFLGVPYDATGGYRLYRLDRVSRYFLNTVQSRGYSFFFESLFILHLNHYRIAEVPTNLPARTYGHSKMRLSDAFNSLSQLVHLFLGKAINPERFEIVEPFHQDEATAKGLIDPQGWNDYWSRNDSKQAHLIYDLIAAFYRRFIIRPSLNKFILGNFEPESVLMHAGCGSGQVDRDIGQKFSIMALDISPVALGMYKKSNRSVKKLIHGSIFDIPLEAESIDGIHNLGVMEHFTEKEIADILGEFHRVLKPHGRIVLFWPPKLGLTVMVLKFVHFILNRVLKKNVQLHPAEITHVVSKKHAAAILNKSGFALKDYSFGIGDLFTHAIVVGEKVEYIKTNPRTAQ</sequence>
<dbReference type="GO" id="GO:0004582">
    <property type="term" value="F:dolichyl-phosphate beta-D-mannosyltransferase activity"/>
    <property type="evidence" value="ECO:0007669"/>
    <property type="project" value="InterPro"/>
</dbReference>
<evidence type="ECO:0000259" key="4">
    <source>
        <dbReference type="Pfam" id="PF00535"/>
    </source>
</evidence>
<dbReference type="AlphaFoldDB" id="A0A7C9TD08"/>
<dbReference type="InterPro" id="IPR039528">
    <property type="entry name" value="DPM1-like"/>
</dbReference>
<evidence type="ECO:0000256" key="1">
    <source>
        <dbReference type="ARBA" id="ARBA00006739"/>
    </source>
</evidence>
<protein>
    <submittedName>
        <fullName evidence="6">Glycosyltransferase</fullName>
    </submittedName>
</protein>
<evidence type="ECO:0000259" key="5">
    <source>
        <dbReference type="Pfam" id="PF08241"/>
    </source>
</evidence>
<feature type="non-terminal residue" evidence="6">
    <location>
        <position position="1"/>
    </location>
</feature>
<dbReference type="CDD" id="cd02440">
    <property type="entry name" value="AdoMet_MTases"/>
    <property type="match status" value="1"/>
</dbReference>
<dbReference type="PANTHER" id="PTHR43398:SF1">
    <property type="entry name" value="DOLICHOL-PHOSPHATE MANNOSYLTRANSFERASE SUBUNIT 1"/>
    <property type="match status" value="1"/>
</dbReference>
<dbReference type="PANTHER" id="PTHR43398">
    <property type="entry name" value="DOLICHOL-PHOSPHATE MANNOSYLTRANSFERASE SUBUNIT 1"/>
    <property type="match status" value="1"/>
</dbReference>
<feature type="domain" description="Methyltransferase type 11" evidence="5">
    <location>
        <begin position="294"/>
        <end position="386"/>
    </location>
</feature>
<comment type="similarity">
    <text evidence="1">Belongs to the glycosyltransferase 2 family.</text>
</comment>
<evidence type="ECO:0000256" key="3">
    <source>
        <dbReference type="ARBA" id="ARBA00022679"/>
    </source>
</evidence>
<gene>
    <name evidence="6" type="ORF">GZ085_10560</name>
</gene>